<name>A0AAE8MUE5_9PEZI</name>
<protein>
    <recommendedName>
        <fullName evidence="3">Nephrocystin 3-like N-terminal domain-containing protein</fullName>
    </recommendedName>
</protein>
<feature type="region of interest" description="Disordered" evidence="2">
    <location>
        <begin position="826"/>
        <end position="853"/>
    </location>
</feature>
<feature type="compositionally biased region" description="Polar residues" evidence="2">
    <location>
        <begin position="843"/>
        <end position="853"/>
    </location>
</feature>
<dbReference type="InterPro" id="IPR056884">
    <property type="entry name" value="NPHP3-like_N"/>
</dbReference>
<evidence type="ECO:0000259" key="3">
    <source>
        <dbReference type="Pfam" id="PF24883"/>
    </source>
</evidence>
<dbReference type="Gene3D" id="1.25.40.20">
    <property type="entry name" value="Ankyrin repeat-containing domain"/>
    <property type="match status" value="1"/>
</dbReference>
<organism evidence="4 5">
    <name type="scientific">Cephalotrichum gorgonifer</name>
    <dbReference type="NCBI Taxonomy" id="2041049"/>
    <lineage>
        <taxon>Eukaryota</taxon>
        <taxon>Fungi</taxon>
        <taxon>Dikarya</taxon>
        <taxon>Ascomycota</taxon>
        <taxon>Pezizomycotina</taxon>
        <taxon>Sordariomycetes</taxon>
        <taxon>Hypocreomycetidae</taxon>
        <taxon>Microascales</taxon>
        <taxon>Microascaceae</taxon>
        <taxon>Cephalotrichum</taxon>
    </lineage>
</organism>
<dbReference type="SUPFAM" id="SSF48403">
    <property type="entry name" value="Ankyrin repeat"/>
    <property type="match status" value="1"/>
</dbReference>
<evidence type="ECO:0000313" key="4">
    <source>
        <dbReference type="EMBL" id="SPO00078.1"/>
    </source>
</evidence>
<proteinExistence type="predicted"/>
<evidence type="ECO:0000256" key="2">
    <source>
        <dbReference type="SAM" id="MobiDB-lite"/>
    </source>
</evidence>
<gene>
    <name evidence="4" type="ORF">DNG_02930</name>
</gene>
<sequence>MPGDVVSSSKRSRFRDMLSFRHHRSTSRSRSRSTSRPQGDSSIIDGVLDGDQGSLQPVQDKIKSQNLAAFEDNSHVIKQEHPIVAATASKGSESQVTAVQIKIEPAEGPHDAATVSEQPDSQNVVVVSRAGPDSTGGTVFKAEADDDIWSVAYREAVERLDEDKREIVTKGERIDELFKRLRESDADNADHSLFRKGLSKLQKPLQYVKLAVDLAQPLLALEPAAATATGAVKSFTVVAISVCGANDALTSQITEMLEHTAIIDECDVLGQKLTTENSIYEVLVPVYVDLLEFYIAAFKFFSGRGTALQILSEALKQHLPPIVKNFLQHASRLQDSIQNTTLRLVDEIKRLLLDDKILKLLGVDKERKRSEHHCNIQRAREDGACTWVTQNPTFLEWYGASTSRFLVMFGGMGCGKTVTTAFLIDHVIHLNKYSLPRPLICYHYCNTDENSQAVYIYSSLLLQLLDQQPGLKIRFDKWHTDTRMAKSIDPAQSSKELGIFFAECVEFINRPVFVVIDAMDECDDRSMPEVIALLRDISERTSRLKVFLSSRPDEGIEGILDGAAQIRLLPDRERDVVILDYLVNKNLAGSPERVRKLVISRLGEVADGSAIWMKLTVDLIRRLRINAYARMESFLKEIPLPADLSALYLKLFRQAVDGEDENERIATRALEILAVARRPLSILELGWALAIGDLPEDATKIQDVEDWVDVKRVLDLVQPLLSHIDFDDARKSQVRLAHQSLKVLILRSPPSGWADLKNLERMSEAERTHMGQRQSDLEARLLNVCVRYLLLDEFDNEGTHLFSEDQQEAQALAELPQGFGLFDDDGDDGDDALGREDGETGRLGTSHSDTTESSAPMCFNPAEHGFGEFFVYASCYWLDHFCVTAWESSPHISDIVLLCRAKSNRLRNWADQYCRPDCTVLPKFSWNSDTLDPLVITSTFGPTAAVEKILSDYDLGGPDFLSTSIATTIKHLVSHGRASMLRSIFSHERIGLTPQTLPLFMGAMGAWTTADVETRDEDGWTGFFDLVHEMTSLLVTDSWGNELLCEAARSGCLPVIKRLFDDAERNPELRTELLRDRLRQIDPKRRDRHQSIGEAVRSNHVDVVRYLLQQTGIETHLRHRDAGGANVFCMAARYGNPEVVQLLIEHYPEGVDELDENDDAPLREFAFAGSSAESVGILLTLGGADVNGGPMVDGWSALRIAVRKGSIEVCRTLVEVGGADPREALRLNEEGHVVGLADADSINDEEMRQAMLDMFCQIGGLELASS</sequence>
<keyword evidence="1" id="KW-0677">Repeat</keyword>
<dbReference type="Proteomes" id="UP001187682">
    <property type="component" value="Unassembled WGS sequence"/>
</dbReference>
<keyword evidence="5" id="KW-1185">Reference proteome</keyword>
<dbReference type="AlphaFoldDB" id="A0AAE8MUE5"/>
<feature type="domain" description="Nephrocystin 3-like N-terminal" evidence="3">
    <location>
        <begin position="383"/>
        <end position="551"/>
    </location>
</feature>
<comment type="caution">
    <text evidence="4">The sequence shown here is derived from an EMBL/GenBank/DDBJ whole genome shotgun (WGS) entry which is preliminary data.</text>
</comment>
<evidence type="ECO:0000313" key="5">
    <source>
        <dbReference type="Proteomes" id="UP001187682"/>
    </source>
</evidence>
<dbReference type="InterPro" id="IPR027417">
    <property type="entry name" value="P-loop_NTPase"/>
</dbReference>
<feature type="region of interest" description="Disordered" evidence="2">
    <location>
        <begin position="1"/>
        <end position="56"/>
    </location>
</feature>
<dbReference type="SUPFAM" id="SSF52540">
    <property type="entry name" value="P-loop containing nucleoside triphosphate hydrolases"/>
    <property type="match status" value="1"/>
</dbReference>
<dbReference type="Gene3D" id="3.40.50.300">
    <property type="entry name" value="P-loop containing nucleotide triphosphate hydrolases"/>
    <property type="match status" value="1"/>
</dbReference>
<evidence type="ECO:0000256" key="1">
    <source>
        <dbReference type="ARBA" id="ARBA00022737"/>
    </source>
</evidence>
<dbReference type="Pfam" id="PF12796">
    <property type="entry name" value="Ank_2"/>
    <property type="match status" value="1"/>
</dbReference>
<feature type="compositionally biased region" description="Basic residues" evidence="2">
    <location>
        <begin position="20"/>
        <end position="33"/>
    </location>
</feature>
<accession>A0AAE8MUE5</accession>
<dbReference type="EMBL" id="ONZQ02000003">
    <property type="protein sequence ID" value="SPO00078.1"/>
    <property type="molecule type" value="Genomic_DNA"/>
</dbReference>
<dbReference type="InterPro" id="IPR002110">
    <property type="entry name" value="Ankyrin_rpt"/>
</dbReference>
<dbReference type="PANTHER" id="PTHR10039">
    <property type="entry name" value="AMELOGENIN"/>
    <property type="match status" value="1"/>
</dbReference>
<dbReference type="PANTHER" id="PTHR10039:SF10">
    <property type="entry name" value="NACHT DOMAIN-CONTAINING PROTEIN"/>
    <property type="match status" value="1"/>
</dbReference>
<reference evidence="4" key="1">
    <citation type="submission" date="2018-03" db="EMBL/GenBank/DDBJ databases">
        <authorList>
            <person name="Guldener U."/>
        </authorList>
    </citation>
    <scope>NUCLEOTIDE SEQUENCE</scope>
</reference>
<dbReference type="Pfam" id="PF24883">
    <property type="entry name" value="NPHP3_N"/>
    <property type="match status" value="1"/>
</dbReference>
<dbReference type="SMART" id="SM00248">
    <property type="entry name" value="ANK"/>
    <property type="match status" value="4"/>
</dbReference>
<dbReference type="InterPro" id="IPR036770">
    <property type="entry name" value="Ankyrin_rpt-contain_sf"/>
</dbReference>